<dbReference type="InterPro" id="IPR020846">
    <property type="entry name" value="MFS_dom"/>
</dbReference>
<keyword evidence="3 6" id="KW-1133">Transmembrane helix</keyword>
<dbReference type="Pfam" id="PF07690">
    <property type="entry name" value="MFS_1"/>
    <property type="match status" value="1"/>
</dbReference>
<evidence type="ECO:0000256" key="5">
    <source>
        <dbReference type="SAM" id="MobiDB-lite"/>
    </source>
</evidence>
<evidence type="ECO:0000313" key="9">
    <source>
        <dbReference type="Proteomes" id="UP000245783"/>
    </source>
</evidence>
<dbReference type="InterPro" id="IPR036259">
    <property type="entry name" value="MFS_trans_sf"/>
</dbReference>
<dbReference type="InParanoid" id="A0A316W4Z1"/>
<gene>
    <name evidence="8" type="ORF">IE81DRAFT_322160</name>
</gene>
<protein>
    <submittedName>
        <fullName evidence="8">MFS general substrate transporter</fullName>
    </submittedName>
</protein>
<dbReference type="SUPFAM" id="SSF103473">
    <property type="entry name" value="MFS general substrate transporter"/>
    <property type="match status" value="1"/>
</dbReference>
<feature type="compositionally biased region" description="Polar residues" evidence="5">
    <location>
        <begin position="1"/>
        <end position="26"/>
    </location>
</feature>
<dbReference type="Gene3D" id="1.20.1250.20">
    <property type="entry name" value="MFS general substrate transporter like domains"/>
    <property type="match status" value="1"/>
</dbReference>
<feature type="region of interest" description="Disordered" evidence="5">
    <location>
        <begin position="1"/>
        <end position="130"/>
    </location>
</feature>
<dbReference type="EMBL" id="KZ819367">
    <property type="protein sequence ID" value="PWN43741.1"/>
    <property type="molecule type" value="Genomic_DNA"/>
</dbReference>
<dbReference type="InterPro" id="IPR011701">
    <property type="entry name" value="MFS"/>
</dbReference>
<evidence type="ECO:0000256" key="2">
    <source>
        <dbReference type="ARBA" id="ARBA00022692"/>
    </source>
</evidence>
<feature type="domain" description="Major facilitator superfamily (MFS) profile" evidence="7">
    <location>
        <begin position="135"/>
        <end position="632"/>
    </location>
</feature>
<evidence type="ECO:0000256" key="3">
    <source>
        <dbReference type="ARBA" id="ARBA00022989"/>
    </source>
</evidence>
<dbReference type="GO" id="GO:0022857">
    <property type="term" value="F:transmembrane transporter activity"/>
    <property type="evidence" value="ECO:0007669"/>
    <property type="project" value="InterPro"/>
</dbReference>
<dbReference type="GO" id="GO:0005886">
    <property type="term" value="C:plasma membrane"/>
    <property type="evidence" value="ECO:0007669"/>
    <property type="project" value="TreeGrafter"/>
</dbReference>
<comment type="subcellular location">
    <subcellularLocation>
        <location evidence="1">Membrane</location>
        <topology evidence="1">Multi-pass membrane protein</topology>
    </subcellularLocation>
</comment>
<keyword evidence="2 6" id="KW-0812">Transmembrane</keyword>
<feature type="transmembrane region" description="Helical" evidence="6">
    <location>
        <begin position="208"/>
        <end position="226"/>
    </location>
</feature>
<name>A0A316W4Z1_9BASI</name>
<accession>A0A316W4Z1</accession>
<feature type="transmembrane region" description="Helical" evidence="6">
    <location>
        <begin position="265"/>
        <end position="284"/>
    </location>
</feature>
<feature type="transmembrane region" description="Helical" evidence="6">
    <location>
        <begin position="232"/>
        <end position="253"/>
    </location>
</feature>
<dbReference type="AlphaFoldDB" id="A0A316W4Z1"/>
<dbReference type="Proteomes" id="UP000245783">
    <property type="component" value="Unassembled WGS sequence"/>
</dbReference>
<sequence length="632" mass="69774">MSSIGRTPASERSQYLTPASERSQYITPPMTPGLLSSEGHGGSAFESSGRNSTGQAGPGDVSSPSDTGSSNSTQVPERSGTGAQKANAALEREADEVGGNLEKSRAERQEEEEDEQNRVDWDGPDDPANPQNWSLRKKWWLSGLVIFLTVNCTFASAAPSGAVMPVMMQFQISEVIATLALTSSFLIGYCIGPLFWSTFSELFGRKPIFIISMFSYTAFIIGPPLAKNWWTIFITRLLSGAAASAPLTNAGGLIADVMNPTHRGFAMSAFSGSVFLGPALAPVVGSFVTQTVGWEWVFWVLLIYSFLSWAFVACFLEETFAPVLLKKKAVRLRKEGNAKAWAPLERQDFSFRGIAERTLFRPFHILALEPMLVLITIYISVVYGLLYGLFEGVPVVFATLRPTEFNLGLSSLPFLAVLIGTTVGALWNVKMWWKYYDLQELWKGSPPPEERLIGCMWAAPFLVVGLFWFGWTGAYPSVHWIAPTLALIPIGISFTLIFISLLTYITDSYLAYSASALAANTIIRSATASGFPLFTRIWWTSYWGPQWSCTLLGCVALILAPSPFLFYIYGSRIRTHSKWAPAPDLEIRKQLEQEGYLPQDSISKTLRDASARSGLSEYRRRRNAEKDASQKA</sequence>
<feature type="transmembrane region" description="Helical" evidence="6">
    <location>
        <begin position="139"/>
        <end position="163"/>
    </location>
</feature>
<feature type="region of interest" description="Disordered" evidence="5">
    <location>
        <begin position="607"/>
        <end position="632"/>
    </location>
</feature>
<feature type="transmembrane region" description="Helical" evidence="6">
    <location>
        <begin position="296"/>
        <end position="325"/>
    </location>
</feature>
<dbReference type="RefSeq" id="XP_025370901.1">
    <property type="nucleotide sequence ID" value="XM_025513548.1"/>
</dbReference>
<dbReference type="GeneID" id="37035418"/>
<keyword evidence="4 6" id="KW-0472">Membrane</keyword>
<feature type="transmembrane region" description="Helical" evidence="6">
    <location>
        <begin position="480"/>
        <end position="505"/>
    </location>
</feature>
<dbReference type="PROSITE" id="PS50850">
    <property type="entry name" value="MFS"/>
    <property type="match status" value="1"/>
</dbReference>
<evidence type="ECO:0000256" key="1">
    <source>
        <dbReference type="ARBA" id="ARBA00004141"/>
    </source>
</evidence>
<dbReference type="PANTHER" id="PTHR23502">
    <property type="entry name" value="MAJOR FACILITATOR SUPERFAMILY"/>
    <property type="match status" value="1"/>
</dbReference>
<dbReference type="FunFam" id="1.20.1250.20:FF:000082">
    <property type="entry name" value="MFS multidrug transporter, putative"/>
    <property type="match status" value="1"/>
</dbReference>
<feature type="transmembrane region" description="Helical" evidence="6">
    <location>
        <begin position="410"/>
        <end position="433"/>
    </location>
</feature>
<feature type="transmembrane region" description="Helical" evidence="6">
    <location>
        <begin position="517"/>
        <end position="539"/>
    </location>
</feature>
<dbReference type="CDD" id="cd17323">
    <property type="entry name" value="MFS_Tpo1_MDR_like"/>
    <property type="match status" value="1"/>
</dbReference>
<proteinExistence type="predicted"/>
<dbReference type="PANTHER" id="PTHR23502:SF74">
    <property type="entry name" value="MAJOR FACILITATOR SUPERFAMILY (MFS) PROFILE DOMAIN-CONTAINING PROTEIN"/>
    <property type="match status" value="1"/>
</dbReference>
<keyword evidence="9" id="KW-1185">Reference proteome</keyword>
<dbReference type="STRING" id="1522189.A0A316W4Z1"/>
<feature type="compositionally biased region" description="Low complexity" evidence="5">
    <location>
        <begin position="58"/>
        <end position="73"/>
    </location>
</feature>
<feature type="compositionally biased region" description="Polar residues" evidence="5">
    <location>
        <begin position="45"/>
        <end position="55"/>
    </location>
</feature>
<feature type="transmembrane region" description="Helical" evidence="6">
    <location>
        <begin position="545"/>
        <end position="569"/>
    </location>
</feature>
<reference evidence="8 9" key="1">
    <citation type="journal article" date="2018" name="Mol. Biol. Evol.">
        <title>Broad Genomic Sampling Reveals a Smut Pathogenic Ancestry of the Fungal Clade Ustilaginomycotina.</title>
        <authorList>
            <person name="Kijpornyongpan T."/>
            <person name="Mondo S.J."/>
            <person name="Barry K."/>
            <person name="Sandor L."/>
            <person name="Lee J."/>
            <person name="Lipzen A."/>
            <person name="Pangilinan J."/>
            <person name="LaButti K."/>
            <person name="Hainaut M."/>
            <person name="Henrissat B."/>
            <person name="Grigoriev I.V."/>
            <person name="Spatafora J.W."/>
            <person name="Aime M.C."/>
        </authorList>
    </citation>
    <scope>NUCLEOTIDE SEQUENCE [LARGE SCALE GENOMIC DNA]</scope>
    <source>
        <strain evidence="8 9">MCA 4658</strain>
    </source>
</reference>
<feature type="transmembrane region" description="Helical" evidence="6">
    <location>
        <begin position="175"/>
        <end position="196"/>
    </location>
</feature>
<dbReference type="OrthoDB" id="9986881at2759"/>
<evidence type="ECO:0000259" key="7">
    <source>
        <dbReference type="PROSITE" id="PS50850"/>
    </source>
</evidence>
<evidence type="ECO:0000256" key="4">
    <source>
        <dbReference type="ARBA" id="ARBA00023136"/>
    </source>
</evidence>
<evidence type="ECO:0000256" key="6">
    <source>
        <dbReference type="SAM" id="Phobius"/>
    </source>
</evidence>
<feature type="transmembrane region" description="Helical" evidence="6">
    <location>
        <begin position="371"/>
        <end position="390"/>
    </location>
</feature>
<feature type="transmembrane region" description="Helical" evidence="6">
    <location>
        <begin position="454"/>
        <end position="474"/>
    </location>
</feature>
<organism evidence="8 9">
    <name type="scientific">Ceraceosorus guamensis</name>
    <dbReference type="NCBI Taxonomy" id="1522189"/>
    <lineage>
        <taxon>Eukaryota</taxon>
        <taxon>Fungi</taxon>
        <taxon>Dikarya</taxon>
        <taxon>Basidiomycota</taxon>
        <taxon>Ustilaginomycotina</taxon>
        <taxon>Exobasidiomycetes</taxon>
        <taxon>Ceraceosorales</taxon>
        <taxon>Ceraceosoraceae</taxon>
        <taxon>Ceraceosorus</taxon>
    </lineage>
</organism>
<evidence type="ECO:0000313" key="8">
    <source>
        <dbReference type="EMBL" id="PWN43741.1"/>
    </source>
</evidence>